<dbReference type="Proteomes" id="UP001310248">
    <property type="component" value="Unassembled WGS sequence"/>
</dbReference>
<dbReference type="Pfam" id="PF04219">
    <property type="entry name" value="DUF413"/>
    <property type="match status" value="1"/>
</dbReference>
<comment type="caution">
    <text evidence="3">The sequence shown here is derived from an EMBL/GenBank/DDBJ whole genome shotgun (WGS) entry which is preliminary data.</text>
</comment>
<sequence>MIIDFRFGNKRFYDDKRFKHGFRKSGDFTLLESELLSLYGETMRALDAGEMMPEGNQEQRFLLVCSQQLEPETKLERIWMKYKTLAHSRRRFHTLHSRCKSVTDNFENEDETFVVEDD</sequence>
<dbReference type="RefSeq" id="WP_329775772.1">
    <property type="nucleotide sequence ID" value="NZ_JAYDYW010000009.1"/>
</dbReference>
<gene>
    <name evidence="3" type="primary">maoP</name>
    <name evidence="3" type="ORF">SNR37_004165</name>
</gene>
<dbReference type="InterPro" id="IPR007335">
    <property type="entry name" value="DUF413"/>
</dbReference>
<comment type="similarity">
    <text evidence="1">Belongs to the MaoP family.</text>
</comment>
<name>A0ABU7G5N7_9ALTE</name>
<evidence type="ECO:0000256" key="1">
    <source>
        <dbReference type="ARBA" id="ARBA00093464"/>
    </source>
</evidence>
<dbReference type="EMBL" id="JAYDYW010000009">
    <property type="protein sequence ID" value="MEE1674721.1"/>
    <property type="molecule type" value="Genomic_DNA"/>
</dbReference>
<evidence type="ECO:0000313" key="3">
    <source>
        <dbReference type="EMBL" id="MEE1674721.1"/>
    </source>
</evidence>
<protein>
    <recommendedName>
        <fullName evidence="2">Macrodomain Ori protein</fullName>
    </recommendedName>
</protein>
<proteinExistence type="inferred from homology"/>
<keyword evidence="4" id="KW-1185">Reference proteome</keyword>
<organism evidence="3 4">
    <name type="scientific">Agarivorans aestuarii</name>
    <dbReference type="NCBI Taxonomy" id="1563703"/>
    <lineage>
        <taxon>Bacteria</taxon>
        <taxon>Pseudomonadati</taxon>
        <taxon>Pseudomonadota</taxon>
        <taxon>Gammaproteobacteria</taxon>
        <taxon>Alteromonadales</taxon>
        <taxon>Alteromonadaceae</taxon>
        <taxon>Agarivorans</taxon>
    </lineage>
</organism>
<evidence type="ECO:0000256" key="2">
    <source>
        <dbReference type="ARBA" id="ARBA00093628"/>
    </source>
</evidence>
<evidence type="ECO:0000313" key="4">
    <source>
        <dbReference type="Proteomes" id="UP001310248"/>
    </source>
</evidence>
<reference evidence="4" key="1">
    <citation type="submission" date="2023-07" db="EMBL/GenBank/DDBJ databases">
        <title>Draft genome sequence of Agarivorans aestuarii strain ZMCS4, a CAZymes producing bacteria isolated from the marine brown algae Clodostephus spongiosus.</title>
        <authorList>
            <person name="Lorente B."/>
            <person name="Cabral C."/>
            <person name="Frias J."/>
            <person name="Faria J."/>
            <person name="Toubarro D."/>
        </authorList>
    </citation>
    <scope>NUCLEOTIDE SEQUENCE [LARGE SCALE GENOMIC DNA]</scope>
    <source>
        <strain evidence="4">ZMCS4</strain>
    </source>
</reference>
<accession>A0ABU7G5N7</accession>
<reference evidence="3 4" key="2">
    <citation type="submission" date="2023-12" db="EMBL/GenBank/DDBJ databases">
        <authorList>
            <consortium name="Cladostephus spongiosus"/>
            <person name="Lorente B."/>
            <person name="Cabral C."/>
            <person name="Frias J."/>
            <person name="Faria J."/>
            <person name="Toubarro D."/>
        </authorList>
    </citation>
    <scope>NUCLEOTIDE SEQUENCE [LARGE SCALE GENOMIC DNA]</scope>
    <source>
        <strain evidence="3 4">ZMCS4</strain>
    </source>
</reference>